<evidence type="ECO:0000256" key="1">
    <source>
        <dbReference type="ARBA" id="ARBA00004141"/>
    </source>
</evidence>
<comment type="subcellular location">
    <subcellularLocation>
        <location evidence="1">Membrane</location>
        <topology evidence="1">Multi-pass membrane protein</topology>
    </subcellularLocation>
</comment>
<keyword evidence="3 10" id="KW-0812">Transmembrane</keyword>
<comment type="domain">
    <text evidence="10">The DHHC domain is required for palmitoyltransferase activity.</text>
</comment>
<evidence type="ECO:0000256" key="4">
    <source>
        <dbReference type="ARBA" id="ARBA00022989"/>
    </source>
</evidence>
<accession>A0A0D7AGC4</accession>
<keyword evidence="5 10" id="KW-0472">Membrane</keyword>
<dbReference type="Pfam" id="PF01529">
    <property type="entry name" value="DHHC"/>
    <property type="match status" value="1"/>
</dbReference>
<dbReference type="PANTHER" id="PTHR12246">
    <property type="entry name" value="PALMITOYLTRANSFERASE ZDHHC16"/>
    <property type="match status" value="1"/>
</dbReference>
<feature type="transmembrane region" description="Helical" evidence="10">
    <location>
        <begin position="57"/>
        <end position="76"/>
    </location>
</feature>
<keyword evidence="13" id="KW-1185">Reference proteome</keyword>
<keyword evidence="6" id="KW-0564">Palmitate</keyword>
<feature type="transmembrane region" description="Helical" evidence="10">
    <location>
        <begin position="205"/>
        <end position="232"/>
    </location>
</feature>
<evidence type="ECO:0000256" key="2">
    <source>
        <dbReference type="ARBA" id="ARBA00022679"/>
    </source>
</evidence>
<evidence type="ECO:0000256" key="6">
    <source>
        <dbReference type="ARBA" id="ARBA00023139"/>
    </source>
</evidence>
<evidence type="ECO:0000313" key="12">
    <source>
        <dbReference type="EMBL" id="KIY50472.1"/>
    </source>
</evidence>
<sequence>MVICSQRVFRCFRTFERLGDKITGYAGPWFVALANCLILCGLACFFDVIAPTMRYPLLSIPACLILIINMVGHYFWVVMIPPGFVDVQFEHKYKWFYARRKDSSRVVRHFQLTPAARNTCRKCGRSRPEKRAHHCRVCDICVLKYDHHCPVRINQCVGLYNERHFVMFMAYLVVCASSFCYLAWEPMSSTFGFANETPKAEFRSTFVPPTMLVMMFILSAVMAFCVLVMLLFQLHGVVCGETSVETQDFEVYRKNEEFVNSYDLGRQTNLHPLYTLFLPLLVMPYTDGYSIARRVGCEDGHKGVSPGDQITDDEGEYEV</sequence>
<protein>
    <recommendedName>
        <fullName evidence="10">Palmitoyltransferase</fullName>
        <ecNumber evidence="10">2.3.1.225</ecNumber>
    </recommendedName>
</protein>
<organism evidence="12 13">
    <name type="scientific">Fistulina hepatica ATCC 64428</name>
    <dbReference type="NCBI Taxonomy" id="1128425"/>
    <lineage>
        <taxon>Eukaryota</taxon>
        <taxon>Fungi</taxon>
        <taxon>Dikarya</taxon>
        <taxon>Basidiomycota</taxon>
        <taxon>Agaricomycotina</taxon>
        <taxon>Agaricomycetes</taxon>
        <taxon>Agaricomycetidae</taxon>
        <taxon>Agaricales</taxon>
        <taxon>Fistulinaceae</taxon>
        <taxon>Fistulina</taxon>
    </lineage>
</organism>
<keyword evidence="4 10" id="KW-1133">Transmembrane helix</keyword>
<feature type="domain" description="Palmitoyltransferase DHHC" evidence="11">
    <location>
        <begin position="117"/>
        <end position="247"/>
    </location>
</feature>
<name>A0A0D7AGC4_9AGAR</name>
<evidence type="ECO:0000256" key="3">
    <source>
        <dbReference type="ARBA" id="ARBA00022692"/>
    </source>
</evidence>
<evidence type="ECO:0000256" key="5">
    <source>
        <dbReference type="ARBA" id="ARBA00023136"/>
    </source>
</evidence>
<evidence type="ECO:0000256" key="10">
    <source>
        <dbReference type="RuleBase" id="RU079119"/>
    </source>
</evidence>
<dbReference type="InterPro" id="IPR039859">
    <property type="entry name" value="PFA4/ZDH16/20/ERF2-like"/>
</dbReference>
<evidence type="ECO:0000313" key="13">
    <source>
        <dbReference type="Proteomes" id="UP000054144"/>
    </source>
</evidence>
<dbReference type="Proteomes" id="UP000054144">
    <property type="component" value="Unassembled WGS sequence"/>
</dbReference>
<keyword evidence="8 10" id="KW-0012">Acyltransferase</keyword>
<dbReference type="GO" id="GO:0019706">
    <property type="term" value="F:protein-cysteine S-palmitoyltransferase activity"/>
    <property type="evidence" value="ECO:0007669"/>
    <property type="project" value="UniProtKB-EC"/>
</dbReference>
<proteinExistence type="inferred from homology"/>
<evidence type="ECO:0000256" key="7">
    <source>
        <dbReference type="ARBA" id="ARBA00023288"/>
    </source>
</evidence>
<feature type="transmembrane region" description="Helical" evidence="10">
    <location>
        <begin position="29"/>
        <end position="50"/>
    </location>
</feature>
<dbReference type="EMBL" id="KN881675">
    <property type="protein sequence ID" value="KIY50472.1"/>
    <property type="molecule type" value="Genomic_DNA"/>
</dbReference>
<dbReference type="InterPro" id="IPR001594">
    <property type="entry name" value="Palmitoyltrfase_DHHC"/>
</dbReference>
<gene>
    <name evidence="12" type="ORF">FISHEDRAFT_64693</name>
</gene>
<dbReference type="EC" id="2.3.1.225" evidence="10"/>
<comment type="similarity">
    <text evidence="10">Belongs to the DHHC palmitoyltransferase family.</text>
</comment>
<dbReference type="OrthoDB" id="9909019at2759"/>
<dbReference type="PROSITE" id="PS50216">
    <property type="entry name" value="DHHC"/>
    <property type="match status" value="1"/>
</dbReference>
<dbReference type="GO" id="GO:0016020">
    <property type="term" value="C:membrane"/>
    <property type="evidence" value="ECO:0007669"/>
    <property type="project" value="UniProtKB-SubCell"/>
</dbReference>
<evidence type="ECO:0000256" key="9">
    <source>
        <dbReference type="ARBA" id="ARBA00048048"/>
    </source>
</evidence>
<feature type="transmembrane region" description="Helical" evidence="10">
    <location>
        <begin position="165"/>
        <end position="184"/>
    </location>
</feature>
<keyword evidence="2 10" id="KW-0808">Transferase</keyword>
<comment type="catalytic activity">
    <reaction evidence="9 10">
        <text>L-cysteinyl-[protein] + hexadecanoyl-CoA = S-hexadecanoyl-L-cysteinyl-[protein] + CoA</text>
        <dbReference type="Rhea" id="RHEA:36683"/>
        <dbReference type="Rhea" id="RHEA-COMP:10131"/>
        <dbReference type="Rhea" id="RHEA-COMP:11032"/>
        <dbReference type="ChEBI" id="CHEBI:29950"/>
        <dbReference type="ChEBI" id="CHEBI:57287"/>
        <dbReference type="ChEBI" id="CHEBI:57379"/>
        <dbReference type="ChEBI" id="CHEBI:74151"/>
        <dbReference type="EC" id="2.3.1.225"/>
    </reaction>
</comment>
<dbReference type="AlphaFoldDB" id="A0A0D7AGC4"/>
<evidence type="ECO:0000259" key="11">
    <source>
        <dbReference type="Pfam" id="PF01529"/>
    </source>
</evidence>
<evidence type="ECO:0000256" key="8">
    <source>
        <dbReference type="ARBA" id="ARBA00023315"/>
    </source>
</evidence>
<reference evidence="12 13" key="1">
    <citation type="journal article" date="2015" name="Fungal Genet. Biol.">
        <title>Evolution of novel wood decay mechanisms in Agaricales revealed by the genome sequences of Fistulina hepatica and Cylindrobasidium torrendii.</title>
        <authorList>
            <person name="Floudas D."/>
            <person name="Held B.W."/>
            <person name="Riley R."/>
            <person name="Nagy L.G."/>
            <person name="Koehler G."/>
            <person name="Ransdell A.S."/>
            <person name="Younus H."/>
            <person name="Chow J."/>
            <person name="Chiniquy J."/>
            <person name="Lipzen A."/>
            <person name="Tritt A."/>
            <person name="Sun H."/>
            <person name="Haridas S."/>
            <person name="LaButti K."/>
            <person name="Ohm R.A."/>
            <person name="Kues U."/>
            <person name="Blanchette R.A."/>
            <person name="Grigoriev I.V."/>
            <person name="Minto R.E."/>
            <person name="Hibbett D.S."/>
        </authorList>
    </citation>
    <scope>NUCLEOTIDE SEQUENCE [LARGE SCALE GENOMIC DNA]</scope>
    <source>
        <strain evidence="12 13">ATCC 64428</strain>
    </source>
</reference>
<keyword evidence="7" id="KW-0449">Lipoprotein</keyword>